<feature type="region of interest" description="Disordered" evidence="3">
    <location>
        <begin position="70"/>
        <end position="102"/>
    </location>
</feature>
<name>A0A225UPA6_9STRA</name>
<dbReference type="GO" id="GO:0016787">
    <property type="term" value="F:hydrolase activity"/>
    <property type="evidence" value="ECO:0007669"/>
    <property type="project" value="UniProtKB-KW"/>
</dbReference>
<dbReference type="GO" id="GO:0046872">
    <property type="term" value="F:metal ion binding"/>
    <property type="evidence" value="ECO:0007669"/>
    <property type="project" value="UniProtKB-KW"/>
</dbReference>
<evidence type="ECO:0000313" key="6">
    <source>
        <dbReference type="Proteomes" id="UP000198211"/>
    </source>
</evidence>
<sequence>MIERQAEVSSALIKVLRTDGGTEFLNKDFRKLARNQGILMQHTTPYTSFQNGVAERNIRTVTETAAAMLVDSVDPSAEDDDIVDESGDDEEEIDQQNQQDDREGAFPSVLAAKLPQWTQWKQAIDEEVETLFANRTFEWVHPPAGVRVLDHTLQFRLKTGAEGNVERFKARLCARGDKQLWIIHFLETYAPVAGLVTVRVFFVIVVKLKLRVRQGDVPAAYVKANLAEELYMKPVPGYAQRGDDGKVWRLRKALYGLRQARREWNKEINAFLVDFGLTPTQSDPCLYYTYVADTLLLVCVYVDDILVAHEQEEQCFRLMKALNLRYQVKDMGTPHQFLGMKVDRTADDMILVSQTAYIDEVLHRFAMDEIRPTHLPMVANTRLDFADDGPTETERAIMAKFP</sequence>
<keyword evidence="5" id="KW-0808">Transferase</keyword>
<dbReference type="PROSITE" id="PS50994">
    <property type="entry name" value="INTEGRASE"/>
    <property type="match status" value="1"/>
</dbReference>
<dbReference type="InterPro" id="IPR012337">
    <property type="entry name" value="RNaseH-like_sf"/>
</dbReference>
<feature type="compositionally biased region" description="Acidic residues" evidence="3">
    <location>
        <begin position="76"/>
        <end position="94"/>
    </location>
</feature>
<proteinExistence type="predicted"/>
<reference evidence="6" key="1">
    <citation type="submission" date="2017-03" db="EMBL/GenBank/DDBJ databases">
        <title>Phytopthora megakarya and P. palmivora, two closely related causual agents of cacao black pod achieved similar genome size and gene model numbers by different mechanisms.</title>
        <authorList>
            <person name="Ali S."/>
            <person name="Shao J."/>
            <person name="Larry D.J."/>
            <person name="Kronmiller B."/>
            <person name="Shen D."/>
            <person name="Strem M.D."/>
            <person name="Melnick R.L."/>
            <person name="Guiltinan M.J."/>
            <person name="Tyler B.M."/>
            <person name="Meinhardt L.W."/>
            <person name="Bailey B.A."/>
        </authorList>
    </citation>
    <scope>NUCLEOTIDE SEQUENCE [LARGE SCALE GENOMIC DNA]</scope>
    <source>
        <strain evidence="6">zdho120</strain>
    </source>
</reference>
<dbReference type="Gene3D" id="3.30.420.10">
    <property type="entry name" value="Ribonuclease H-like superfamily/Ribonuclease H"/>
    <property type="match status" value="1"/>
</dbReference>
<evidence type="ECO:0000256" key="1">
    <source>
        <dbReference type="ARBA" id="ARBA00022723"/>
    </source>
</evidence>
<feature type="domain" description="Integrase catalytic" evidence="4">
    <location>
        <begin position="1"/>
        <end position="115"/>
    </location>
</feature>
<protein>
    <submittedName>
        <fullName evidence="5">Reverse transcriptase</fullName>
    </submittedName>
</protein>
<comment type="caution">
    <text evidence="5">The sequence shown here is derived from an EMBL/GenBank/DDBJ whole genome shotgun (WGS) entry which is preliminary data.</text>
</comment>
<dbReference type="EMBL" id="NBNE01013486">
    <property type="protein sequence ID" value="OWY95057.1"/>
    <property type="molecule type" value="Genomic_DNA"/>
</dbReference>
<accession>A0A225UPA6</accession>
<evidence type="ECO:0000259" key="4">
    <source>
        <dbReference type="PROSITE" id="PS50994"/>
    </source>
</evidence>
<dbReference type="OrthoDB" id="127120at2759"/>
<dbReference type="SUPFAM" id="SSF56672">
    <property type="entry name" value="DNA/RNA polymerases"/>
    <property type="match status" value="1"/>
</dbReference>
<dbReference type="GO" id="GO:0003676">
    <property type="term" value="F:nucleic acid binding"/>
    <property type="evidence" value="ECO:0007669"/>
    <property type="project" value="InterPro"/>
</dbReference>
<evidence type="ECO:0000256" key="2">
    <source>
        <dbReference type="ARBA" id="ARBA00022801"/>
    </source>
</evidence>
<dbReference type="GO" id="GO:0003964">
    <property type="term" value="F:RNA-directed DNA polymerase activity"/>
    <property type="evidence" value="ECO:0007669"/>
    <property type="project" value="UniProtKB-KW"/>
</dbReference>
<feature type="non-terminal residue" evidence="5">
    <location>
        <position position="1"/>
    </location>
</feature>
<dbReference type="InterPro" id="IPR036397">
    <property type="entry name" value="RNaseH_sf"/>
</dbReference>
<dbReference type="STRING" id="4795.A0A225UPA6"/>
<dbReference type="Proteomes" id="UP000198211">
    <property type="component" value="Unassembled WGS sequence"/>
</dbReference>
<dbReference type="GO" id="GO:0015074">
    <property type="term" value="P:DNA integration"/>
    <property type="evidence" value="ECO:0007669"/>
    <property type="project" value="InterPro"/>
</dbReference>
<dbReference type="PANTHER" id="PTHR42648">
    <property type="entry name" value="TRANSPOSASE, PUTATIVE-RELATED"/>
    <property type="match status" value="1"/>
</dbReference>
<gene>
    <name evidence="5" type="ORF">PHMEG_00035049</name>
</gene>
<organism evidence="5 6">
    <name type="scientific">Phytophthora megakarya</name>
    <dbReference type="NCBI Taxonomy" id="4795"/>
    <lineage>
        <taxon>Eukaryota</taxon>
        <taxon>Sar</taxon>
        <taxon>Stramenopiles</taxon>
        <taxon>Oomycota</taxon>
        <taxon>Peronosporomycetes</taxon>
        <taxon>Peronosporales</taxon>
        <taxon>Peronosporaceae</taxon>
        <taxon>Phytophthora</taxon>
    </lineage>
</organism>
<keyword evidence="1" id="KW-0479">Metal-binding</keyword>
<dbReference type="SUPFAM" id="SSF53098">
    <property type="entry name" value="Ribonuclease H-like"/>
    <property type="match status" value="1"/>
</dbReference>
<dbReference type="AlphaFoldDB" id="A0A225UPA6"/>
<dbReference type="InterPro" id="IPR039537">
    <property type="entry name" value="Retrotran_Ty1/copia-like"/>
</dbReference>
<dbReference type="Pfam" id="PF07727">
    <property type="entry name" value="RVT_2"/>
    <property type="match status" value="1"/>
</dbReference>
<evidence type="ECO:0000256" key="3">
    <source>
        <dbReference type="SAM" id="MobiDB-lite"/>
    </source>
</evidence>
<dbReference type="InterPro" id="IPR043502">
    <property type="entry name" value="DNA/RNA_pol_sf"/>
</dbReference>
<keyword evidence="5" id="KW-0695">RNA-directed DNA polymerase</keyword>
<keyword evidence="6" id="KW-1185">Reference proteome</keyword>
<dbReference type="InterPro" id="IPR013103">
    <property type="entry name" value="RVT_2"/>
</dbReference>
<dbReference type="InterPro" id="IPR001584">
    <property type="entry name" value="Integrase_cat-core"/>
</dbReference>
<evidence type="ECO:0000313" key="5">
    <source>
        <dbReference type="EMBL" id="OWY95057.1"/>
    </source>
</evidence>
<dbReference type="PANTHER" id="PTHR42648:SF28">
    <property type="entry name" value="TRANSPOSON-ENCODED PROTEIN WITH RIBONUCLEASE H-LIKE AND RETROVIRUS ZINC FINGER-LIKE DOMAINS"/>
    <property type="match status" value="1"/>
</dbReference>
<keyword evidence="5" id="KW-0548">Nucleotidyltransferase</keyword>
<keyword evidence="2" id="KW-0378">Hydrolase</keyword>